<keyword evidence="1" id="KW-0808">Transferase</keyword>
<feature type="domain" description="Protein kinase" evidence="6">
    <location>
        <begin position="26"/>
        <end position="364"/>
    </location>
</feature>
<dbReference type="AlphaFoldDB" id="A0A9D4U2I8"/>
<sequence>MVCHSRCIIHLSLTSYGLFTTVGPKYILHEHVGGGSYGDVCRATDLETNQTVALKRVPNVLCCPLLAKRVLREVCIMRRLSHPHIILLTDVFTYPSLEVGGGLDLYIATEFADGGDMYHLKKPVSASDIKLLLWQLLMGVNYLHSCRVWHRDIKSENILLTSSLHVKICDFGLSRSAEEAASEFDSPQVSVSGKSMPMKKALTRQYTKMVVTPSYRAPEVIMSRGQYDSTIDIWSIGCIFWELLVRSVNPQNCGTLANPLFGVRGEPTTPEAGEKYAKDAHSPLAEQLNVIFDVIGTPCWKDIESIPSESWRAYLKGLPGRAGNLARNLVGLVDDEAIDLLTRMLSFDPARRCTAEEALSHAYFRNIKRPAESKQLFSEDLTSAIASGSLWKIKDPSVALAQLEIELEASERDHDGGKTKLIMLLDSEVQQQQHQNLMQRSFLCSLATAKLQLLQQREAAALTPQMVLVDNQILALPSQPFLAPSSQNGVIPPDVNVQEINSCVCDSCTKLKENHRTINGVLKRAKNAAENQEPLQHKLVLDLHTGAQVADQSARPKRARAAPKLQKIIAPKQGNQASVAMMKSAENTSFANVMGTASGLARSEELLHHRNWSKKACSLSLCWLEQSLLAIV</sequence>
<dbReference type="InterPro" id="IPR008271">
    <property type="entry name" value="Ser/Thr_kinase_AS"/>
</dbReference>
<organism evidence="7 8">
    <name type="scientific">Adiantum capillus-veneris</name>
    <name type="common">Maidenhair fern</name>
    <dbReference type="NCBI Taxonomy" id="13818"/>
    <lineage>
        <taxon>Eukaryota</taxon>
        <taxon>Viridiplantae</taxon>
        <taxon>Streptophyta</taxon>
        <taxon>Embryophyta</taxon>
        <taxon>Tracheophyta</taxon>
        <taxon>Polypodiopsida</taxon>
        <taxon>Polypodiidae</taxon>
        <taxon>Polypodiales</taxon>
        <taxon>Pteridineae</taxon>
        <taxon>Pteridaceae</taxon>
        <taxon>Vittarioideae</taxon>
        <taxon>Adiantum</taxon>
    </lineage>
</organism>
<keyword evidence="3" id="KW-0418">Kinase</keyword>
<name>A0A9D4U2I8_ADICA</name>
<keyword evidence="2 5" id="KW-0547">Nucleotide-binding</keyword>
<evidence type="ECO:0000256" key="3">
    <source>
        <dbReference type="ARBA" id="ARBA00022777"/>
    </source>
</evidence>
<dbReference type="GO" id="GO:0004672">
    <property type="term" value="F:protein kinase activity"/>
    <property type="evidence" value="ECO:0007669"/>
    <property type="project" value="InterPro"/>
</dbReference>
<gene>
    <name evidence="7" type="ORF">GOP47_0024846</name>
</gene>
<evidence type="ECO:0000256" key="1">
    <source>
        <dbReference type="ARBA" id="ARBA00022679"/>
    </source>
</evidence>
<dbReference type="PROSITE" id="PS00108">
    <property type="entry name" value="PROTEIN_KINASE_ST"/>
    <property type="match status" value="1"/>
</dbReference>
<keyword evidence="8" id="KW-1185">Reference proteome</keyword>
<evidence type="ECO:0000313" key="8">
    <source>
        <dbReference type="Proteomes" id="UP000886520"/>
    </source>
</evidence>
<dbReference type="InterPro" id="IPR011009">
    <property type="entry name" value="Kinase-like_dom_sf"/>
</dbReference>
<comment type="caution">
    <text evidence="7">The sequence shown here is derived from an EMBL/GenBank/DDBJ whole genome shotgun (WGS) entry which is preliminary data.</text>
</comment>
<evidence type="ECO:0000256" key="4">
    <source>
        <dbReference type="ARBA" id="ARBA00022840"/>
    </source>
</evidence>
<dbReference type="EMBL" id="JABFUD020000024">
    <property type="protein sequence ID" value="KAI5060426.1"/>
    <property type="molecule type" value="Genomic_DNA"/>
</dbReference>
<accession>A0A9D4U2I8</accession>
<protein>
    <recommendedName>
        <fullName evidence="6">Protein kinase domain-containing protein</fullName>
    </recommendedName>
</protein>
<proteinExistence type="predicted"/>
<dbReference type="Gene3D" id="3.30.200.20">
    <property type="entry name" value="Phosphorylase Kinase, domain 1"/>
    <property type="match status" value="1"/>
</dbReference>
<feature type="binding site" evidence="5">
    <location>
        <position position="55"/>
    </location>
    <ligand>
        <name>ATP</name>
        <dbReference type="ChEBI" id="CHEBI:30616"/>
    </ligand>
</feature>
<dbReference type="Gene3D" id="1.10.510.10">
    <property type="entry name" value="Transferase(Phosphotransferase) domain 1"/>
    <property type="match status" value="1"/>
</dbReference>
<dbReference type="OrthoDB" id="248923at2759"/>
<dbReference type="SUPFAM" id="SSF56112">
    <property type="entry name" value="Protein kinase-like (PK-like)"/>
    <property type="match status" value="1"/>
</dbReference>
<dbReference type="InterPro" id="IPR017441">
    <property type="entry name" value="Protein_kinase_ATP_BS"/>
</dbReference>
<dbReference type="InterPro" id="IPR000719">
    <property type="entry name" value="Prot_kinase_dom"/>
</dbReference>
<dbReference type="Pfam" id="PF00069">
    <property type="entry name" value="Pkinase"/>
    <property type="match status" value="1"/>
</dbReference>
<evidence type="ECO:0000313" key="7">
    <source>
        <dbReference type="EMBL" id="KAI5060426.1"/>
    </source>
</evidence>
<evidence type="ECO:0000256" key="5">
    <source>
        <dbReference type="PROSITE-ProRule" id="PRU10141"/>
    </source>
</evidence>
<dbReference type="Proteomes" id="UP000886520">
    <property type="component" value="Chromosome 24"/>
</dbReference>
<dbReference type="PROSITE" id="PS50011">
    <property type="entry name" value="PROTEIN_KINASE_DOM"/>
    <property type="match status" value="1"/>
</dbReference>
<dbReference type="SMART" id="SM00220">
    <property type="entry name" value="S_TKc"/>
    <property type="match status" value="1"/>
</dbReference>
<evidence type="ECO:0000259" key="6">
    <source>
        <dbReference type="PROSITE" id="PS50011"/>
    </source>
</evidence>
<reference evidence="7" key="1">
    <citation type="submission" date="2021-01" db="EMBL/GenBank/DDBJ databases">
        <title>Adiantum capillus-veneris genome.</title>
        <authorList>
            <person name="Fang Y."/>
            <person name="Liao Q."/>
        </authorList>
    </citation>
    <scope>NUCLEOTIDE SEQUENCE</scope>
    <source>
        <strain evidence="7">H3</strain>
        <tissue evidence="7">Leaf</tissue>
    </source>
</reference>
<dbReference type="PROSITE" id="PS00107">
    <property type="entry name" value="PROTEIN_KINASE_ATP"/>
    <property type="match status" value="1"/>
</dbReference>
<dbReference type="PANTHER" id="PTHR24055">
    <property type="entry name" value="MITOGEN-ACTIVATED PROTEIN KINASE"/>
    <property type="match status" value="1"/>
</dbReference>
<dbReference type="GO" id="GO:0005524">
    <property type="term" value="F:ATP binding"/>
    <property type="evidence" value="ECO:0007669"/>
    <property type="project" value="UniProtKB-UniRule"/>
</dbReference>
<evidence type="ECO:0000256" key="2">
    <source>
        <dbReference type="ARBA" id="ARBA00022741"/>
    </source>
</evidence>
<dbReference type="InterPro" id="IPR050117">
    <property type="entry name" value="MAPK"/>
</dbReference>
<keyword evidence="4 5" id="KW-0067">ATP-binding</keyword>